<evidence type="ECO:0000256" key="1">
    <source>
        <dbReference type="SAM" id="SignalP"/>
    </source>
</evidence>
<proteinExistence type="predicted"/>
<comment type="caution">
    <text evidence="2">The sequence shown here is derived from an EMBL/GenBank/DDBJ whole genome shotgun (WGS) entry which is preliminary data.</text>
</comment>
<sequence length="123" mass="13512">MNVNFFEALSFVESFICVALCDRCACSIKIEKSVTYGDPSGVNAELDGNKRVGHARPTHSASGRARASLAVANWLQHKNGPARPVRYYTFTEYRYEVTAFAVTFHPLSESPGSPFAAPSIFPH</sequence>
<dbReference type="Proteomes" id="UP000299102">
    <property type="component" value="Unassembled WGS sequence"/>
</dbReference>
<reference evidence="2 3" key="1">
    <citation type="journal article" date="2019" name="Commun. Biol.">
        <title>The bagworm genome reveals a unique fibroin gene that provides high tensile strength.</title>
        <authorList>
            <person name="Kono N."/>
            <person name="Nakamura H."/>
            <person name="Ohtoshi R."/>
            <person name="Tomita M."/>
            <person name="Numata K."/>
            <person name="Arakawa K."/>
        </authorList>
    </citation>
    <scope>NUCLEOTIDE SEQUENCE [LARGE SCALE GENOMIC DNA]</scope>
</reference>
<keyword evidence="3" id="KW-1185">Reference proteome</keyword>
<dbReference type="AlphaFoldDB" id="A0A4C1ZDQ0"/>
<evidence type="ECO:0008006" key="4">
    <source>
        <dbReference type="Google" id="ProtNLM"/>
    </source>
</evidence>
<evidence type="ECO:0000313" key="2">
    <source>
        <dbReference type="EMBL" id="GBP85512.1"/>
    </source>
</evidence>
<organism evidence="2 3">
    <name type="scientific">Eumeta variegata</name>
    <name type="common">Bagworm moth</name>
    <name type="synonym">Eumeta japonica</name>
    <dbReference type="NCBI Taxonomy" id="151549"/>
    <lineage>
        <taxon>Eukaryota</taxon>
        <taxon>Metazoa</taxon>
        <taxon>Ecdysozoa</taxon>
        <taxon>Arthropoda</taxon>
        <taxon>Hexapoda</taxon>
        <taxon>Insecta</taxon>
        <taxon>Pterygota</taxon>
        <taxon>Neoptera</taxon>
        <taxon>Endopterygota</taxon>
        <taxon>Lepidoptera</taxon>
        <taxon>Glossata</taxon>
        <taxon>Ditrysia</taxon>
        <taxon>Tineoidea</taxon>
        <taxon>Psychidae</taxon>
        <taxon>Oiketicinae</taxon>
        <taxon>Eumeta</taxon>
    </lineage>
</organism>
<dbReference type="EMBL" id="BGZK01001742">
    <property type="protein sequence ID" value="GBP85512.1"/>
    <property type="molecule type" value="Genomic_DNA"/>
</dbReference>
<protein>
    <recommendedName>
        <fullName evidence="4">Secreted protein</fullName>
    </recommendedName>
</protein>
<accession>A0A4C1ZDQ0</accession>
<name>A0A4C1ZDQ0_EUMVA</name>
<evidence type="ECO:0000313" key="3">
    <source>
        <dbReference type="Proteomes" id="UP000299102"/>
    </source>
</evidence>
<feature type="chain" id="PRO_5020039081" description="Secreted protein" evidence="1">
    <location>
        <begin position="22"/>
        <end position="123"/>
    </location>
</feature>
<keyword evidence="1" id="KW-0732">Signal</keyword>
<gene>
    <name evidence="2" type="ORF">EVAR_45054_1</name>
</gene>
<feature type="signal peptide" evidence="1">
    <location>
        <begin position="1"/>
        <end position="21"/>
    </location>
</feature>